<proteinExistence type="inferred from homology"/>
<dbReference type="InterPro" id="IPR035906">
    <property type="entry name" value="MetI-like_sf"/>
</dbReference>
<reference evidence="11" key="1">
    <citation type="journal article" date="2019" name="Int. J. Syst. Evol. Microbiol.">
        <title>The Global Catalogue of Microorganisms (GCM) 10K type strain sequencing project: providing services to taxonomists for standard genome sequencing and annotation.</title>
        <authorList>
            <consortium name="The Broad Institute Genomics Platform"/>
            <consortium name="The Broad Institute Genome Sequencing Center for Infectious Disease"/>
            <person name="Wu L."/>
            <person name="Ma J."/>
        </authorList>
    </citation>
    <scope>NUCLEOTIDE SEQUENCE [LARGE SCALE GENOMIC DNA]</scope>
    <source>
        <strain evidence="11">JCM 12696</strain>
    </source>
</reference>
<feature type="domain" description="ABC transmembrane type-1" evidence="9">
    <location>
        <begin position="155"/>
        <end position="407"/>
    </location>
</feature>
<dbReference type="Proteomes" id="UP001501371">
    <property type="component" value="Unassembled WGS sequence"/>
</dbReference>
<feature type="region of interest" description="Disordered" evidence="8">
    <location>
        <begin position="1"/>
        <end position="79"/>
    </location>
</feature>
<keyword evidence="2 7" id="KW-0813">Transport</keyword>
<dbReference type="Gene3D" id="1.10.3720.10">
    <property type="entry name" value="MetI-like"/>
    <property type="match status" value="1"/>
</dbReference>
<feature type="compositionally biased region" description="Polar residues" evidence="8">
    <location>
        <begin position="33"/>
        <end position="42"/>
    </location>
</feature>
<evidence type="ECO:0000256" key="1">
    <source>
        <dbReference type="ARBA" id="ARBA00004651"/>
    </source>
</evidence>
<evidence type="ECO:0000256" key="5">
    <source>
        <dbReference type="ARBA" id="ARBA00022989"/>
    </source>
</evidence>
<dbReference type="Pfam" id="PF00528">
    <property type="entry name" value="BPD_transp_1"/>
    <property type="match status" value="1"/>
</dbReference>
<keyword evidence="6 7" id="KW-0472">Membrane</keyword>
<feature type="transmembrane region" description="Helical" evidence="7">
    <location>
        <begin position="193"/>
        <end position="214"/>
    </location>
</feature>
<keyword evidence="3" id="KW-1003">Cell membrane</keyword>
<evidence type="ECO:0000313" key="11">
    <source>
        <dbReference type="Proteomes" id="UP001501371"/>
    </source>
</evidence>
<evidence type="ECO:0000256" key="3">
    <source>
        <dbReference type="ARBA" id="ARBA00022475"/>
    </source>
</evidence>
<evidence type="ECO:0000256" key="2">
    <source>
        <dbReference type="ARBA" id="ARBA00022448"/>
    </source>
</evidence>
<dbReference type="EMBL" id="BAAAKV010000057">
    <property type="protein sequence ID" value="GAA1188979.1"/>
    <property type="molecule type" value="Genomic_DNA"/>
</dbReference>
<organism evidence="10 11">
    <name type="scientific">Streptomyces hebeiensis</name>
    <dbReference type="NCBI Taxonomy" id="229486"/>
    <lineage>
        <taxon>Bacteria</taxon>
        <taxon>Bacillati</taxon>
        <taxon>Actinomycetota</taxon>
        <taxon>Actinomycetes</taxon>
        <taxon>Kitasatosporales</taxon>
        <taxon>Streptomycetaceae</taxon>
        <taxon>Streptomyces</taxon>
    </lineage>
</organism>
<sequence>MSFRTTRTARTPGTPGASGTSGTPGASGASGTDARTASTTGRKTSRTDESSRTTGSSGEPDTPGGTGSAATSRARAPRAGRRGEGAWGWLFVSPMVLILGLFLVLPILMALWVSLLRWDGQSNPFSAQADFVGLDNYRTLFTQDGLDRTLFATALRNNAYYVLLTVPLQTGLALLLALIVNQKLLRARGALRTAFFFPSVTSSIAVSTVFLFLFQGSGAVNTLLSWIGVKGPNWFADSRGVLSLALGGLGIVDPDRPTGALAEHTFMGLSWFEWLSGPSVAMCTIILLAVWTTSGTFMLIFLAALQDIPRELEESAALEGVNRFQMLRYVTLPALRPVLFLVLTLGLIATWQVFDQVYVMGQGAPGNTTLTPAFLSYSAGFDNADFGQGAAIAFVLLVLILCLTAFQRWALRERGTRTGRNR</sequence>
<feature type="compositionally biased region" description="Low complexity" evidence="8">
    <location>
        <begin position="1"/>
        <end position="32"/>
    </location>
</feature>
<evidence type="ECO:0000256" key="6">
    <source>
        <dbReference type="ARBA" id="ARBA00023136"/>
    </source>
</evidence>
<dbReference type="InterPro" id="IPR051393">
    <property type="entry name" value="ABC_transporter_permease"/>
</dbReference>
<evidence type="ECO:0000313" key="10">
    <source>
        <dbReference type="EMBL" id="GAA1188979.1"/>
    </source>
</evidence>
<feature type="transmembrane region" description="Helical" evidence="7">
    <location>
        <begin position="159"/>
        <end position="181"/>
    </location>
</feature>
<feature type="transmembrane region" description="Helical" evidence="7">
    <location>
        <begin position="390"/>
        <end position="411"/>
    </location>
</feature>
<dbReference type="PANTHER" id="PTHR30193">
    <property type="entry name" value="ABC TRANSPORTER PERMEASE PROTEIN"/>
    <property type="match status" value="1"/>
</dbReference>
<feature type="transmembrane region" description="Helical" evidence="7">
    <location>
        <begin position="279"/>
        <end position="305"/>
    </location>
</feature>
<comment type="caution">
    <text evidence="10">The sequence shown here is derived from an EMBL/GenBank/DDBJ whole genome shotgun (WGS) entry which is preliminary data.</text>
</comment>
<evidence type="ECO:0000256" key="8">
    <source>
        <dbReference type="SAM" id="MobiDB-lite"/>
    </source>
</evidence>
<dbReference type="PANTHER" id="PTHR30193:SF37">
    <property type="entry name" value="INNER MEMBRANE ABC TRANSPORTER PERMEASE PROTEIN YCJO"/>
    <property type="match status" value="1"/>
</dbReference>
<dbReference type="SUPFAM" id="SSF161098">
    <property type="entry name" value="MetI-like"/>
    <property type="match status" value="1"/>
</dbReference>
<comment type="subcellular location">
    <subcellularLocation>
        <location evidence="1 7">Cell membrane</location>
        <topology evidence="1 7">Multi-pass membrane protein</topology>
    </subcellularLocation>
</comment>
<feature type="transmembrane region" description="Helical" evidence="7">
    <location>
        <begin position="87"/>
        <end position="113"/>
    </location>
</feature>
<name>A0ABP4FPZ3_9ACTN</name>
<dbReference type="PROSITE" id="PS50928">
    <property type="entry name" value="ABC_TM1"/>
    <property type="match status" value="1"/>
</dbReference>
<accession>A0ABP4FPZ3</accession>
<keyword evidence="4 7" id="KW-0812">Transmembrane</keyword>
<dbReference type="CDD" id="cd06261">
    <property type="entry name" value="TM_PBP2"/>
    <property type="match status" value="1"/>
</dbReference>
<evidence type="ECO:0000256" key="4">
    <source>
        <dbReference type="ARBA" id="ARBA00022692"/>
    </source>
</evidence>
<evidence type="ECO:0000256" key="7">
    <source>
        <dbReference type="RuleBase" id="RU363032"/>
    </source>
</evidence>
<dbReference type="InterPro" id="IPR000515">
    <property type="entry name" value="MetI-like"/>
</dbReference>
<keyword evidence="11" id="KW-1185">Reference proteome</keyword>
<keyword evidence="5 7" id="KW-1133">Transmembrane helix</keyword>
<evidence type="ECO:0000259" key="9">
    <source>
        <dbReference type="PROSITE" id="PS50928"/>
    </source>
</evidence>
<protein>
    <submittedName>
        <fullName evidence="10">Sugar ABC transporter permease</fullName>
    </submittedName>
</protein>
<comment type="similarity">
    <text evidence="7">Belongs to the binding-protein-dependent transport system permease family.</text>
</comment>
<feature type="transmembrane region" description="Helical" evidence="7">
    <location>
        <begin position="326"/>
        <end position="351"/>
    </location>
</feature>
<gene>
    <name evidence="10" type="ORF">GCM10009654_53180</name>
</gene>